<gene>
    <name evidence="1" type="ORF">EVJ58_g1553</name>
</gene>
<organism evidence="1 2">
    <name type="scientific">Rhodofomes roseus</name>
    <dbReference type="NCBI Taxonomy" id="34475"/>
    <lineage>
        <taxon>Eukaryota</taxon>
        <taxon>Fungi</taxon>
        <taxon>Dikarya</taxon>
        <taxon>Basidiomycota</taxon>
        <taxon>Agaricomycotina</taxon>
        <taxon>Agaricomycetes</taxon>
        <taxon>Polyporales</taxon>
        <taxon>Rhodofomes</taxon>
    </lineage>
</organism>
<reference evidence="1 2" key="1">
    <citation type="submission" date="2019-01" db="EMBL/GenBank/DDBJ databases">
        <title>Genome sequencing of the rare red list fungi Fomitopsis rosea.</title>
        <authorList>
            <person name="Buettner E."/>
            <person name="Kellner H."/>
        </authorList>
    </citation>
    <scope>NUCLEOTIDE SEQUENCE [LARGE SCALE GENOMIC DNA]</scope>
    <source>
        <strain evidence="1 2">DSM 105464</strain>
    </source>
</reference>
<evidence type="ECO:0000313" key="1">
    <source>
        <dbReference type="EMBL" id="TFY67534.1"/>
    </source>
</evidence>
<sequence>MATSATQTIPIELIELMLQELAQKDLSPVLQTNRTFYSIAVRLLYRKIGDLPIARLVACLKVLECHATFPAFVHDLYIDWSQYHVTANLLRLLRRILQQLRNLRFLHVELSPRDNLASHAWVFVDGPYRLRTFTTSTRCDNALARILERQPLIQELSLRGFQTNMPFVLSSTALPQLNSLRCTHADASVIAEVIRGRPVEGISISLFADEGLDPLDTLRLPSISLKRLTLMALDDVPATNLLREVAERVPQLEALHIVVLLSHYTSESLMEAGPVLSNFKELRYITVMGGLGASVTNDHHIAKEWHKHCTTLKTIILPKGQVWFERDGDWSCCV</sequence>
<evidence type="ECO:0008006" key="3">
    <source>
        <dbReference type="Google" id="ProtNLM"/>
    </source>
</evidence>
<comment type="caution">
    <text evidence="1">The sequence shown here is derived from an EMBL/GenBank/DDBJ whole genome shotgun (WGS) entry which is preliminary data.</text>
</comment>
<protein>
    <recommendedName>
        <fullName evidence="3">F-box domain-containing protein</fullName>
    </recommendedName>
</protein>
<name>A0A4Y9YYU7_9APHY</name>
<dbReference type="Proteomes" id="UP000298390">
    <property type="component" value="Unassembled WGS sequence"/>
</dbReference>
<dbReference type="InterPro" id="IPR032675">
    <property type="entry name" value="LRR_dom_sf"/>
</dbReference>
<proteinExistence type="predicted"/>
<evidence type="ECO:0000313" key="2">
    <source>
        <dbReference type="Proteomes" id="UP000298390"/>
    </source>
</evidence>
<dbReference type="AlphaFoldDB" id="A0A4Y9YYU7"/>
<dbReference type="EMBL" id="SEKV01000051">
    <property type="protein sequence ID" value="TFY67534.1"/>
    <property type="molecule type" value="Genomic_DNA"/>
</dbReference>
<dbReference type="Gene3D" id="3.80.10.10">
    <property type="entry name" value="Ribonuclease Inhibitor"/>
    <property type="match status" value="1"/>
</dbReference>
<dbReference type="SUPFAM" id="SSF52047">
    <property type="entry name" value="RNI-like"/>
    <property type="match status" value="1"/>
</dbReference>
<accession>A0A4Y9YYU7</accession>